<dbReference type="Proteomes" id="UP000294530">
    <property type="component" value="Unassembled WGS sequence"/>
</dbReference>
<dbReference type="KEGG" id="blac:94352839"/>
<feature type="compositionally biased region" description="Polar residues" evidence="1">
    <location>
        <begin position="1"/>
        <end position="13"/>
    </location>
</feature>
<feature type="compositionally biased region" description="Polar residues" evidence="1">
    <location>
        <begin position="111"/>
        <end position="132"/>
    </location>
</feature>
<evidence type="ECO:0000313" key="2">
    <source>
        <dbReference type="EMBL" id="TDH69623.1"/>
    </source>
</evidence>
<feature type="compositionally biased region" description="Polar residues" evidence="1">
    <location>
        <begin position="75"/>
        <end position="87"/>
    </location>
</feature>
<feature type="region of interest" description="Disordered" evidence="1">
    <location>
        <begin position="516"/>
        <end position="551"/>
    </location>
</feature>
<feature type="region of interest" description="Disordered" evidence="1">
    <location>
        <begin position="75"/>
        <end position="175"/>
    </location>
</feature>
<sequence length="705" mass="78348">MAPTSRYCSSPSSADAPLTAERAMMDQIRSKLERAQRRLARTSSGSSGSHVRAGYDSAIRAPPVKSVLLEDMPATTSRQYTPPSTLTHPAILPPSSRHSLPCTRREHKKQQAFQYASQQYKSRSKYSLSDTDPLNGGPPPLSTPYLVYAKPRPTVTRPKSSVEKRSQDAKRRDSRHIASNIAINDHMAAMRADLARPPTSRVRFEGHEDTCDNAHGKHERNREEERMRRQQQLNEREARYQRQREDKMKSRDACTTAVAVSAATLRGRPSLLEKPPSSAIKVSAYNEIAQTMPASSVERRSLMMTSPPKSDIKVSAFDEFVPRERFADAQRETMDQCTKQAFEENRKKGLNLKRETKVAKQVLSGTEKSSIDSKLVYGDTNRFEGDDGDTSTYDTDDSFEFDSDSEKLTYAEYSILEARVRKVKLDALAADESRNCLDARSHVDLTEEDIAASGIELSTVKEEDEDASTVKLTAKDLALYALGRTSSHSLSDLASPVVSASKSHLVVHTQAPVSYTPTPSAFPSSRALGSSPRRPATTGRTSSNQMAQSPSAYSYVRRSLTRAPMDLKNHLPPSIGVLSGLSSGSSTFVLDSTLFYDVTWNSGEFAFSVQHIYTENEFEFDDRTQEPQLFLRMLLNTERSTCESFNRVRAGDVLIRVDDTNVSELGLEGSGSVLTKFFANLMGRTPVKLTFQRMSPSDWEGGVEL</sequence>
<proteinExistence type="predicted"/>
<feature type="region of interest" description="Disordered" evidence="1">
    <location>
        <begin position="35"/>
        <end position="57"/>
    </location>
</feature>
<dbReference type="OrthoDB" id="128712at2759"/>
<dbReference type="EMBL" id="SHOA02000005">
    <property type="protein sequence ID" value="TDH69623.1"/>
    <property type="molecule type" value="Genomic_DNA"/>
</dbReference>
<feature type="compositionally biased region" description="Polar residues" evidence="1">
    <location>
        <begin position="538"/>
        <end position="551"/>
    </location>
</feature>
<evidence type="ECO:0000256" key="1">
    <source>
        <dbReference type="SAM" id="MobiDB-lite"/>
    </source>
</evidence>
<organism evidence="2 3">
    <name type="scientific">Bremia lactucae</name>
    <name type="common">Lettuce downy mildew</name>
    <dbReference type="NCBI Taxonomy" id="4779"/>
    <lineage>
        <taxon>Eukaryota</taxon>
        <taxon>Sar</taxon>
        <taxon>Stramenopiles</taxon>
        <taxon>Oomycota</taxon>
        <taxon>Peronosporomycetes</taxon>
        <taxon>Peronosporales</taxon>
        <taxon>Peronosporaceae</taxon>
        <taxon>Bremia</taxon>
    </lineage>
</organism>
<comment type="caution">
    <text evidence="2">The sequence shown here is derived from an EMBL/GenBank/DDBJ whole genome shotgun (WGS) entry which is preliminary data.</text>
</comment>
<feature type="region of interest" description="Disordered" evidence="1">
    <location>
        <begin position="1"/>
        <end position="20"/>
    </location>
</feature>
<dbReference type="RefSeq" id="XP_067819122.1">
    <property type="nucleotide sequence ID" value="XM_067967168.1"/>
</dbReference>
<dbReference type="GeneID" id="94352839"/>
<protein>
    <recommendedName>
        <fullName evidence="4">PDZ domain-containing protein</fullName>
    </recommendedName>
</protein>
<dbReference type="AlphaFoldDB" id="A0A976FMU5"/>
<evidence type="ECO:0008006" key="4">
    <source>
        <dbReference type="Google" id="ProtNLM"/>
    </source>
</evidence>
<keyword evidence="3" id="KW-1185">Reference proteome</keyword>
<feature type="region of interest" description="Disordered" evidence="1">
    <location>
        <begin position="196"/>
        <end position="252"/>
    </location>
</feature>
<feature type="compositionally biased region" description="Basic and acidic residues" evidence="1">
    <location>
        <begin position="160"/>
        <end position="171"/>
    </location>
</feature>
<gene>
    <name evidence="2" type="ORF">CCR75_009123</name>
</gene>
<feature type="compositionally biased region" description="Basic and acidic residues" evidence="1">
    <location>
        <begin position="202"/>
        <end position="252"/>
    </location>
</feature>
<accession>A0A976FMU5</accession>
<evidence type="ECO:0000313" key="3">
    <source>
        <dbReference type="Proteomes" id="UP000294530"/>
    </source>
</evidence>
<name>A0A976FMU5_BRELC</name>
<reference evidence="2 3" key="1">
    <citation type="journal article" date="2021" name="Genome Biol.">
        <title>AFLAP: assembly-free linkage analysis pipeline using k-mers from genome sequencing data.</title>
        <authorList>
            <person name="Fletcher K."/>
            <person name="Zhang L."/>
            <person name="Gil J."/>
            <person name="Han R."/>
            <person name="Cavanaugh K."/>
            <person name="Michelmore R."/>
        </authorList>
    </citation>
    <scope>NUCLEOTIDE SEQUENCE [LARGE SCALE GENOMIC DNA]</scope>
    <source>
        <strain evidence="2 3">SF5</strain>
    </source>
</reference>